<dbReference type="PANTHER" id="PTHR16821">
    <property type="entry name" value="FRATAXIN"/>
    <property type="match status" value="1"/>
</dbReference>
<keyword evidence="10" id="KW-0406">Ion transport</keyword>
<dbReference type="GO" id="GO:0016226">
    <property type="term" value="P:iron-sulfur cluster assembly"/>
    <property type="evidence" value="ECO:0007669"/>
    <property type="project" value="InterPro"/>
</dbReference>
<keyword evidence="5" id="KW-0813">Transport</keyword>
<dbReference type="Pfam" id="PF01491">
    <property type="entry name" value="Frataxin_Cyay"/>
    <property type="match status" value="1"/>
</dbReference>
<dbReference type="PROSITE" id="PS01344">
    <property type="entry name" value="FRATAXIN_1"/>
    <property type="match status" value="1"/>
</dbReference>
<evidence type="ECO:0000256" key="9">
    <source>
        <dbReference type="ARBA" id="ARBA00023004"/>
    </source>
</evidence>
<comment type="subcellular location">
    <subcellularLocation>
        <location evidence="1">Mitochondrion</location>
    </subcellularLocation>
</comment>
<name>A0A183J6H9_9BILA</name>
<dbReference type="InterPro" id="IPR020895">
    <property type="entry name" value="Frataxin_CS"/>
</dbReference>
<protein>
    <recommendedName>
        <fullName evidence="3">ferroxidase</fullName>
        <ecNumber evidence="3">1.16.3.1</ecNumber>
    </recommendedName>
</protein>
<dbReference type="SMART" id="SM01219">
    <property type="entry name" value="Frataxin_Cyay"/>
    <property type="match status" value="1"/>
</dbReference>
<dbReference type="Gene3D" id="3.30.920.10">
    <property type="entry name" value="Frataxin/CyaY"/>
    <property type="match status" value="1"/>
</dbReference>
<evidence type="ECO:0000256" key="4">
    <source>
        <dbReference type="ARBA" id="ARBA00022434"/>
    </source>
</evidence>
<evidence type="ECO:0000256" key="2">
    <source>
        <dbReference type="ARBA" id="ARBA00008183"/>
    </source>
</evidence>
<dbReference type="PROSITE" id="PS50810">
    <property type="entry name" value="FRATAXIN_2"/>
    <property type="match status" value="1"/>
</dbReference>
<evidence type="ECO:0000256" key="7">
    <source>
        <dbReference type="ARBA" id="ARBA00022946"/>
    </source>
</evidence>
<evidence type="ECO:0000256" key="8">
    <source>
        <dbReference type="ARBA" id="ARBA00023002"/>
    </source>
</evidence>
<sequence>MFSVASYGKAVGKLVFLKQLCSSLYGVNASRALNDIEYDRLSNRTLESLYDCLDALSDVVSNLPAEYDVSLSNGVLTVKLGQDIGTYVINKQTPNKQIWLSSPISGPKRYDYVDNQWVYLHDQVPLHQLLETELKNTFKCNLIRLPKHFSISTDQTERY</sequence>
<dbReference type="WBParaSite" id="SBAD_0001186301-mRNA-1">
    <property type="protein sequence ID" value="SBAD_0001186301-mRNA-1"/>
    <property type="gene ID" value="SBAD_0001186301"/>
</dbReference>
<keyword evidence="4" id="KW-0409">Iron storage</keyword>
<reference evidence="15" key="1">
    <citation type="submission" date="2016-06" db="UniProtKB">
        <authorList>
            <consortium name="WormBaseParasite"/>
        </authorList>
    </citation>
    <scope>IDENTIFICATION</scope>
</reference>
<reference evidence="13 14" key="2">
    <citation type="submission" date="2018-11" db="EMBL/GenBank/DDBJ databases">
        <authorList>
            <consortium name="Pathogen Informatics"/>
        </authorList>
    </citation>
    <scope>NUCLEOTIDE SEQUENCE [LARGE SCALE GENOMIC DNA]</scope>
</reference>
<keyword evidence="11" id="KW-0496">Mitochondrion</keyword>
<evidence type="ECO:0000256" key="6">
    <source>
        <dbReference type="ARBA" id="ARBA00022496"/>
    </source>
</evidence>
<keyword evidence="14" id="KW-1185">Reference proteome</keyword>
<evidence type="ECO:0000256" key="1">
    <source>
        <dbReference type="ARBA" id="ARBA00004173"/>
    </source>
</evidence>
<evidence type="ECO:0000256" key="12">
    <source>
        <dbReference type="ARBA" id="ARBA00047990"/>
    </source>
</evidence>
<keyword evidence="7" id="KW-0809">Transit peptide</keyword>
<dbReference type="NCBIfam" id="TIGR03421">
    <property type="entry name" value="FeS_CyaY"/>
    <property type="match status" value="1"/>
</dbReference>
<keyword evidence="6" id="KW-0410">Iron transport</keyword>
<dbReference type="GO" id="GO:0006879">
    <property type="term" value="P:intracellular iron ion homeostasis"/>
    <property type="evidence" value="ECO:0007669"/>
    <property type="project" value="UniProtKB-KW"/>
</dbReference>
<dbReference type="GO" id="GO:0051537">
    <property type="term" value="F:2 iron, 2 sulfur cluster binding"/>
    <property type="evidence" value="ECO:0007669"/>
    <property type="project" value="TreeGrafter"/>
</dbReference>
<evidence type="ECO:0000256" key="10">
    <source>
        <dbReference type="ARBA" id="ARBA00023065"/>
    </source>
</evidence>
<dbReference type="PRINTS" id="PR00904">
    <property type="entry name" value="FRATAXIN"/>
</dbReference>
<dbReference type="GO" id="GO:0004322">
    <property type="term" value="F:ferroxidase activity"/>
    <property type="evidence" value="ECO:0007669"/>
    <property type="project" value="UniProtKB-EC"/>
</dbReference>
<dbReference type="GO" id="GO:0005739">
    <property type="term" value="C:mitochondrion"/>
    <property type="evidence" value="ECO:0007669"/>
    <property type="project" value="UniProtKB-SubCell"/>
</dbReference>
<evidence type="ECO:0000256" key="3">
    <source>
        <dbReference type="ARBA" id="ARBA00013107"/>
    </source>
</evidence>
<dbReference type="OrthoDB" id="1897642at2759"/>
<dbReference type="GO" id="GO:0034986">
    <property type="term" value="F:iron chaperone activity"/>
    <property type="evidence" value="ECO:0007669"/>
    <property type="project" value="TreeGrafter"/>
</dbReference>
<comment type="catalytic activity">
    <reaction evidence="12">
        <text>4 Fe(2+) + O2 + 4 H(+) = 4 Fe(3+) + 2 H2O</text>
        <dbReference type="Rhea" id="RHEA:11148"/>
        <dbReference type="ChEBI" id="CHEBI:15377"/>
        <dbReference type="ChEBI" id="CHEBI:15378"/>
        <dbReference type="ChEBI" id="CHEBI:15379"/>
        <dbReference type="ChEBI" id="CHEBI:29033"/>
        <dbReference type="ChEBI" id="CHEBI:29034"/>
        <dbReference type="EC" id="1.16.3.1"/>
    </reaction>
</comment>
<dbReference type="PANTHER" id="PTHR16821:SF2">
    <property type="entry name" value="FRATAXIN, MITOCHONDRIAL"/>
    <property type="match status" value="1"/>
</dbReference>
<dbReference type="GO" id="GO:0008198">
    <property type="term" value="F:ferrous iron binding"/>
    <property type="evidence" value="ECO:0007669"/>
    <property type="project" value="TreeGrafter"/>
</dbReference>
<dbReference type="GO" id="GO:0006826">
    <property type="term" value="P:iron ion transport"/>
    <property type="evidence" value="ECO:0007669"/>
    <property type="project" value="UniProtKB-KW"/>
</dbReference>
<evidence type="ECO:0000256" key="11">
    <source>
        <dbReference type="ARBA" id="ARBA00023128"/>
    </source>
</evidence>
<keyword evidence="9" id="KW-0408">Iron</keyword>
<dbReference type="GO" id="GO:0008199">
    <property type="term" value="F:ferric iron binding"/>
    <property type="evidence" value="ECO:0007669"/>
    <property type="project" value="InterPro"/>
</dbReference>
<dbReference type="EC" id="1.16.3.1" evidence="3"/>
<proteinExistence type="inferred from homology"/>
<gene>
    <name evidence="13" type="ORF">SBAD_LOCUS11477</name>
</gene>
<evidence type="ECO:0000313" key="15">
    <source>
        <dbReference type="WBParaSite" id="SBAD_0001186301-mRNA-1"/>
    </source>
</evidence>
<dbReference type="SUPFAM" id="SSF55387">
    <property type="entry name" value="Frataxin/Nqo15-like"/>
    <property type="match status" value="1"/>
</dbReference>
<accession>A0A183J6H9</accession>
<dbReference type="EMBL" id="UZAM01015733">
    <property type="protein sequence ID" value="VDP40404.1"/>
    <property type="molecule type" value="Genomic_DNA"/>
</dbReference>
<keyword evidence="8" id="KW-0560">Oxidoreductase</keyword>
<organism evidence="15">
    <name type="scientific">Soboliphyme baturini</name>
    <dbReference type="NCBI Taxonomy" id="241478"/>
    <lineage>
        <taxon>Eukaryota</taxon>
        <taxon>Metazoa</taxon>
        <taxon>Ecdysozoa</taxon>
        <taxon>Nematoda</taxon>
        <taxon>Enoplea</taxon>
        <taxon>Dorylaimia</taxon>
        <taxon>Dioctophymatida</taxon>
        <taxon>Dioctophymatoidea</taxon>
        <taxon>Soboliphymatidae</taxon>
        <taxon>Soboliphyme</taxon>
    </lineage>
</organism>
<dbReference type="AlphaFoldDB" id="A0A183J6H9"/>
<dbReference type="Proteomes" id="UP000270296">
    <property type="component" value="Unassembled WGS sequence"/>
</dbReference>
<dbReference type="InterPro" id="IPR002908">
    <property type="entry name" value="Frataxin/CyaY"/>
</dbReference>
<evidence type="ECO:0000313" key="14">
    <source>
        <dbReference type="Proteomes" id="UP000270296"/>
    </source>
</evidence>
<evidence type="ECO:0000256" key="5">
    <source>
        <dbReference type="ARBA" id="ARBA00022448"/>
    </source>
</evidence>
<comment type="similarity">
    <text evidence="2">Belongs to the frataxin family.</text>
</comment>
<evidence type="ECO:0000313" key="13">
    <source>
        <dbReference type="EMBL" id="VDP40404.1"/>
    </source>
</evidence>
<dbReference type="InterPro" id="IPR036524">
    <property type="entry name" value="Frataxin/CyaY_sf"/>
</dbReference>
<dbReference type="InterPro" id="IPR017789">
    <property type="entry name" value="Frataxin"/>
</dbReference>
<dbReference type="NCBIfam" id="TIGR03422">
    <property type="entry name" value="mito_frataxin"/>
    <property type="match status" value="1"/>
</dbReference>